<sequence length="314" mass="35693">MVTEVITLPTFLQILEIHNCQSAMSFAGDWLPTSLNSLSIRGCRNLDFPKQNHPHESLRYLVIDNSCDSLTTLPLGIFPNLDHLEIENCKNIESLSVSKNFKIFYCPEMETFVEGGMPPSLRTLQIRNCTKLLRSISRTPMDMLTSLRVNGRCDGVESFPIEGFALLLPSLTSLQLWEMSSLHTLECTGLLHLTSLQELTLRDCPQLENMLEHSMMESPNCLDPEVNTLRASIFLQIIDGGLDYWCKEKWGKWQVWGNFLSADWIDNNQRPRFPGKIEASTNVMQAPNVNVYRAGQTALNSLRYKPTDTYTISK</sequence>
<dbReference type="SUPFAM" id="SSF52058">
    <property type="entry name" value="L domain-like"/>
    <property type="match status" value="1"/>
</dbReference>
<reference evidence="3" key="1">
    <citation type="journal article" date="2017" name="Front. Plant Sci.">
        <title>Climate Clever Clovers: New Paradigm to Reduce the Environmental Footprint of Ruminants by Breeding Low Methanogenic Forages Utilizing Haplotype Variation.</title>
        <authorList>
            <person name="Kaur P."/>
            <person name="Appels R."/>
            <person name="Bayer P.E."/>
            <person name="Keeble-Gagnere G."/>
            <person name="Wang J."/>
            <person name="Hirakawa H."/>
            <person name="Shirasawa K."/>
            <person name="Vercoe P."/>
            <person name="Stefanova K."/>
            <person name="Durmic Z."/>
            <person name="Nichols P."/>
            <person name="Revell C."/>
            <person name="Isobe S.N."/>
            <person name="Edwards D."/>
            <person name="Erskine W."/>
        </authorList>
    </citation>
    <scope>NUCLEOTIDE SEQUENCE [LARGE SCALE GENOMIC DNA]</scope>
    <source>
        <strain evidence="3">cv. Daliak</strain>
    </source>
</reference>
<accession>A0A2Z6M0P1</accession>
<keyword evidence="3" id="KW-1185">Reference proteome</keyword>
<name>A0A2Z6M0P1_TRISU</name>
<protein>
    <submittedName>
        <fullName evidence="2">Uncharacterized protein</fullName>
    </submittedName>
</protein>
<dbReference type="Gene3D" id="3.80.10.10">
    <property type="entry name" value="Ribonuclease Inhibitor"/>
    <property type="match status" value="2"/>
</dbReference>
<dbReference type="PANTHER" id="PTHR36766:SF70">
    <property type="entry name" value="DISEASE RESISTANCE PROTEIN RGA4"/>
    <property type="match status" value="1"/>
</dbReference>
<keyword evidence="1" id="KW-0611">Plant defense</keyword>
<dbReference type="EMBL" id="DF973272">
    <property type="protein sequence ID" value="GAU23573.1"/>
    <property type="molecule type" value="Genomic_DNA"/>
</dbReference>
<dbReference type="OrthoDB" id="1733640at2759"/>
<dbReference type="AlphaFoldDB" id="A0A2Z6M0P1"/>
<evidence type="ECO:0000313" key="3">
    <source>
        <dbReference type="Proteomes" id="UP000242715"/>
    </source>
</evidence>
<dbReference type="GO" id="GO:0006952">
    <property type="term" value="P:defense response"/>
    <property type="evidence" value="ECO:0007669"/>
    <property type="project" value="UniProtKB-KW"/>
</dbReference>
<proteinExistence type="predicted"/>
<dbReference type="PANTHER" id="PTHR36766">
    <property type="entry name" value="PLANT BROAD-SPECTRUM MILDEW RESISTANCE PROTEIN RPW8"/>
    <property type="match status" value="1"/>
</dbReference>
<organism evidence="2 3">
    <name type="scientific">Trifolium subterraneum</name>
    <name type="common">Subterranean clover</name>
    <dbReference type="NCBI Taxonomy" id="3900"/>
    <lineage>
        <taxon>Eukaryota</taxon>
        <taxon>Viridiplantae</taxon>
        <taxon>Streptophyta</taxon>
        <taxon>Embryophyta</taxon>
        <taxon>Tracheophyta</taxon>
        <taxon>Spermatophyta</taxon>
        <taxon>Magnoliopsida</taxon>
        <taxon>eudicotyledons</taxon>
        <taxon>Gunneridae</taxon>
        <taxon>Pentapetalae</taxon>
        <taxon>rosids</taxon>
        <taxon>fabids</taxon>
        <taxon>Fabales</taxon>
        <taxon>Fabaceae</taxon>
        <taxon>Papilionoideae</taxon>
        <taxon>50 kb inversion clade</taxon>
        <taxon>NPAAA clade</taxon>
        <taxon>Hologalegina</taxon>
        <taxon>IRL clade</taxon>
        <taxon>Trifolieae</taxon>
        <taxon>Trifolium</taxon>
    </lineage>
</organism>
<dbReference type="Proteomes" id="UP000242715">
    <property type="component" value="Unassembled WGS sequence"/>
</dbReference>
<evidence type="ECO:0000256" key="1">
    <source>
        <dbReference type="ARBA" id="ARBA00022821"/>
    </source>
</evidence>
<evidence type="ECO:0000313" key="2">
    <source>
        <dbReference type="EMBL" id="GAU23573.1"/>
    </source>
</evidence>
<gene>
    <name evidence="2" type="ORF">TSUD_385590</name>
</gene>
<dbReference type="InterPro" id="IPR032675">
    <property type="entry name" value="LRR_dom_sf"/>
</dbReference>